<dbReference type="InterPro" id="IPR001647">
    <property type="entry name" value="HTH_TetR"/>
</dbReference>
<evidence type="ECO:0000259" key="3">
    <source>
        <dbReference type="PROSITE" id="PS50977"/>
    </source>
</evidence>
<feature type="DNA-binding region" description="H-T-H motif" evidence="2">
    <location>
        <begin position="20"/>
        <end position="39"/>
    </location>
</feature>
<evidence type="ECO:0000256" key="1">
    <source>
        <dbReference type="ARBA" id="ARBA00023125"/>
    </source>
</evidence>
<dbReference type="RefSeq" id="WP_079244837.1">
    <property type="nucleotide sequence ID" value="NZ_MIJD01000523.1"/>
</dbReference>
<dbReference type="InterPro" id="IPR041583">
    <property type="entry name" value="TetR_C_31"/>
</dbReference>
<dbReference type="Proteomes" id="UP000191039">
    <property type="component" value="Unassembled WGS sequence"/>
</dbReference>
<dbReference type="Pfam" id="PF17940">
    <property type="entry name" value="TetR_C_31"/>
    <property type="match status" value="1"/>
</dbReference>
<dbReference type="PROSITE" id="PS50977">
    <property type="entry name" value="HTH_TETR_2"/>
    <property type="match status" value="1"/>
</dbReference>
<dbReference type="InterPro" id="IPR009057">
    <property type="entry name" value="Homeodomain-like_sf"/>
</dbReference>
<evidence type="ECO:0000256" key="2">
    <source>
        <dbReference type="PROSITE-ProRule" id="PRU00335"/>
    </source>
</evidence>
<reference evidence="4 5" key="1">
    <citation type="submission" date="2016-09" db="EMBL/GenBank/DDBJ databases">
        <title>genome sequences of unsequenced Mycobacteria.</title>
        <authorList>
            <person name="Greninger A.L."/>
            <person name="Jerome K.R."/>
            <person name="Mcnair B."/>
            <person name="Wallis C."/>
            <person name="Fang F."/>
        </authorList>
    </citation>
    <scope>NUCLEOTIDE SEQUENCE [LARGE SCALE GENOMIC DNA]</scope>
    <source>
        <strain evidence="4 5">BM1</strain>
    </source>
</reference>
<gene>
    <name evidence="4" type="ORF">BV510_28640</name>
</gene>
<proteinExistence type="predicted"/>
<dbReference type="GO" id="GO:0003677">
    <property type="term" value="F:DNA binding"/>
    <property type="evidence" value="ECO:0007669"/>
    <property type="project" value="UniProtKB-UniRule"/>
</dbReference>
<evidence type="ECO:0000313" key="5">
    <source>
        <dbReference type="Proteomes" id="UP000191039"/>
    </source>
</evidence>
<evidence type="ECO:0000313" key="4">
    <source>
        <dbReference type="EMBL" id="OPE45255.1"/>
    </source>
</evidence>
<name>A0A1T3VSY5_9MYCO</name>
<protein>
    <submittedName>
        <fullName evidence="4">TetR family transcriptional regulator</fullName>
    </submittedName>
</protein>
<sequence>MALVEAALQIIRESGVKSVTHRKVCSYAGVALGSSTYHYENLDNLILDAFAHYVERVSVRYENHFEGATSDDDLVDAILTLVNAMTTDMGNAILEWELLAEAGRQDAYRELGHKWSSRARTAVERYVSPRVAHMLETIWDGSTVHRVLNGTELDDAGLREL</sequence>
<dbReference type="SUPFAM" id="SSF46689">
    <property type="entry name" value="Homeodomain-like"/>
    <property type="match status" value="1"/>
</dbReference>
<dbReference type="AlphaFoldDB" id="A0A1T3VSY5"/>
<dbReference type="Gene3D" id="1.10.357.10">
    <property type="entry name" value="Tetracycline Repressor, domain 2"/>
    <property type="match status" value="1"/>
</dbReference>
<dbReference type="EMBL" id="MIJD01000523">
    <property type="protein sequence ID" value="OPE45255.1"/>
    <property type="molecule type" value="Genomic_DNA"/>
</dbReference>
<organism evidence="4 5">
    <name type="scientific">Mycolicibacterium diernhoferi</name>
    <dbReference type="NCBI Taxonomy" id="1801"/>
    <lineage>
        <taxon>Bacteria</taxon>
        <taxon>Bacillati</taxon>
        <taxon>Actinomycetota</taxon>
        <taxon>Actinomycetes</taxon>
        <taxon>Mycobacteriales</taxon>
        <taxon>Mycobacteriaceae</taxon>
        <taxon>Mycolicibacterium</taxon>
    </lineage>
</organism>
<feature type="non-terminal residue" evidence="4">
    <location>
        <position position="161"/>
    </location>
</feature>
<feature type="domain" description="HTH tetR-type" evidence="3">
    <location>
        <begin position="1"/>
        <end position="57"/>
    </location>
</feature>
<comment type="caution">
    <text evidence="4">The sequence shown here is derived from an EMBL/GenBank/DDBJ whole genome shotgun (WGS) entry which is preliminary data.</text>
</comment>
<keyword evidence="1 2" id="KW-0238">DNA-binding</keyword>
<accession>A0A1T3VSY5</accession>